<proteinExistence type="predicted"/>
<protein>
    <submittedName>
        <fullName evidence="1">DUF4145 domain-containing protein</fullName>
    </submittedName>
</protein>
<dbReference type="RefSeq" id="WP_169341964.1">
    <property type="nucleotide sequence ID" value="NZ_JABBZM010000043.1"/>
</dbReference>
<dbReference type="Proteomes" id="UP000575469">
    <property type="component" value="Unassembled WGS sequence"/>
</dbReference>
<name>A0A848P958_9RALS</name>
<evidence type="ECO:0000313" key="1">
    <source>
        <dbReference type="EMBL" id="NMV41997.1"/>
    </source>
</evidence>
<evidence type="ECO:0000313" key="2">
    <source>
        <dbReference type="Proteomes" id="UP000575469"/>
    </source>
</evidence>
<dbReference type="EMBL" id="JABBZM010000043">
    <property type="protein sequence ID" value="NMV41997.1"/>
    <property type="molecule type" value="Genomic_DNA"/>
</dbReference>
<dbReference type="AlphaFoldDB" id="A0A848P958"/>
<sequence length="159" mass="17708">MDIMDCTKENARLACHRCRSVTVHSLLHTEQSDVDYRDTDGIVDYEGGVYSLFRCKGCGQVALYLWSSFHDPGSEFGERVYPVAERHFSAADVPALVLDAYQEAEKVKNHSIVAYVVMVRRTLEIIAHDQGISERSLARSLAVLSGRQGVPKFISEAAT</sequence>
<reference evidence="1 2" key="1">
    <citation type="submission" date="2020-04" db="EMBL/GenBank/DDBJ databases">
        <title>Ralstonia insidiosa genome sequencing and assembly.</title>
        <authorList>
            <person name="Martins R.C.R."/>
            <person name="Perdigao-Neto L.V."/>
            <person name="Levin A.S.S."/>
            <person name="Costa S.F."/>
        </authorList>
    </citation>
    <scope>NUCLEOTIDE SEQUENCE [LARGE SCALE GENOMIC DNA]</scope>
    <source>
        <strain evidence="1 2">5047</strain>
    </source>
</reference>
<accession>A0A848P958</accession>
<gene>
    <name evidence="1" type="ORF">HGR00_29190</name>
</gene>
<organism evidence="1 2">
    <name type="scientific">Ralstonia insidiosa</name>
    <dbReference type="NCBI Taxonomy" id="190721"/>
    <lineage>
        <taxon>Bacteria</taxon>
        <taxon>Pseudomonadati</taxon>
        <taxon>Pseudomonadota</taxon>
        <taxon>Betaproteobacteria</taxon>
        <taxon>Burkholderiales</taxon>
        <taxon>Burkholderiaceae</taxon>
        <taxon>Ralstonia</taxon>
    </lineage>
</organism>
<comment type="caution">
    <text evidence="1">The sequence shown here is derived from an EMBL/GenBank/DDBJ whole genome shotgun (WGS) entry which is preliminary data.</text>
</comment>